<evidence type="ECO:0000256" key="1">
    <source>
        <dbReference type="ARBA" id="ARBA00022741"/>
    </source>
</evidence>
<sequence length="308" mass="34242">TAEFLAVAMNVRMFEGYGATETGCGGAVQDPRDPLCHDNVGRHMGDSELKLVSVPEMDYLVTDKPVPRGELYMRGPSIMKGYWNDEEKTRETLTHDGWYKSGDIATFDENGNLSLIDRKRNIFKLSQDTSYVSAKHCENVVESHPLIALFVLYASRFESFCLGVAMPSRDNLQPFLEEKGLMLESWEETLAQPAVVAAVTQEVNSYCRENKLRSFEIPKTIILVSDTWGIDSGEMTPSYKVKRNVVIKRHETQLLSIYALIKKAGLRPNDFESVAEICVECVGGRVEADASVASGVSGISGLTRVTKK</sequence>
<dbReference type="PANTHER" id="PTHR43272:SF33">
    <property type="entry name" value="AMP-BINDING DOMAIN-CONTAINING PROTEIN-RELATED"/>
    <property type="match status" value="1"/>
</dbReference>
<keyword evidence="5" id="KW-1185">Reference proteome</keyword>
<evidence type="ECO:0000259" key="3">
    <source>
        <dbReference type="Pfam" id="PF00501"/>
    </source>
</evidence>
<dbReference type="Proteomes" id="UP000265618">
    <property type="component" value="Unassembled WGS sequence"/>
</dbReference>
<reference evidence="4 5" key="1">
    <citation type="journal article" date="2018" name="PLoS ONE">
        <title>The draft genome of Kipferlia bialata reveals reductive genome evolution in fornicate parasites.</title>
        <authorList>
            <person name="Tanifuji G."/>
            <person name="Takabayashi S."/>
            <person name="Kume K."/>
            <person name="Takagi M."/>
            <person name="Nakayama T."/>
            <person name="Kamikawa R."/>
            <person name="Inagaki Y."/>
            <person name="Hashimoto T."/>
        </authorList>
    </citation>
    <scope>NUCLEOTIDE SEQUENCE [LARGE SCALE GENOMIC DNA]</scope>
    <source>
        <strain evidence="4">NY0173</strain>
    </source>
</reference>
<accession>A0A9K3GNE6</accession>
<dbReference type="GO" id="GO:0005524">
    <property type="term" value="F:ATP binding"/>
    <property type="evidence" value="ECO:0007669"/>
    <property type="project" value="UniProtKB-KW"/>
</dbReference>
<gene>
    <name evidence="4" type="ORF">KIPB_011792</name>
</gene>
<dbReference type="Pfam" id="PF00501">
    <property type="entry name" value="AMP-binding"/>
    <property type="match status" value="1"/>
</dbReference>
<dbReference type="GO" id="GO:0005783">
    <property type="term" value="C:endoplasmic reticulum"/>
    <property type="evidence" value="ECO:0007669"/>
    <property type="project" value="TreeGrafter"/>
</dbReference>
<evidence type="ECO:0000313" key="4">
    <source>
        <dbReference type="EMBL" id="GIQ89352.1"/>
    </source>
</evidence>
<protein>
    <recommendedName>
        <fullName evidence="3">AMP-dependent synthetase/ligase domain-containing protein</fullName>
    </recommendedName>
</protein>
<organism evidence="4 5">
    <name type="scientific">Kipferlia bialata</name>
    <dbReference type="NCBI Taxonomy" id="797122"/>
    <lineage>
        <taxon>Eukaryota</taxon>
        <taxon>Metamonada</taxon>
        <taxon>Carpediemonas-like organisms</taxon>
        <taxon>Kipferlia</taxon>
    </lineage>
</organism>
<name>A0A9K3GNE6_9EUKA</name>
<dbReference type="GO" id="GO:0016020">
    <property type="term" value="C:membrane"/>
    <property type="evidence" value="ECO:0007669"/>
    <property type="project" value="TreeGrafter"/>
</dbReference>
<feature type="domain" description="AMP-dependent synthetase/ligase" evidence="3">
    <location>
        <begin position="2"/>
        <end position="83"/>
    </location>
</feature>
<evidence type="ECO:0000256" key="2">
    <source>
        <dbReference type="ARBA" id="ARBA00022840"/>
    </source>
</evidence>
<keyword evidence="2" id="KW-0067">ATP-binding</keyword>
<dbReference type="PANTHER" id="PTHR43272">
    <property type="entry name" value="LONG-CHAIN-FATTY-ACID--COA LIGASE"/>
    <property type="match status" value="1"/>
</dbReference>
<proteinExistence type="predicted"/>
<dbReference type="AlphaFoldDB" id="A0A9K3GNE6"/>
<keyword evidence="1" id="KW-0547">Nucleotide-binding</keyword>
<dbReference type="SUPFAM" id="SSF56801">
    <property type="entry name" value="Acetyl-CoA synthetase-like"/>
    <property type="match status" value="1"/>
</dbReference>
<dbReference type="Gene3D" id="3.40.50.12780">
    <property type="entry name" value="N-terminal domain of ligase-like"/>
    <property type="match status" value="1"/>
</dbReference>
<dbReference type="EMBL" id="BDIP01004953">
    <property type="protein sequence ID" value="GIQ89352.1"/>
    <property type="molecule type" value="Genomic_DNA"/>
</dbReference>
<dbReference type="GO" id="GO:0004467">
    <property type="term" value="F:long-chain fatty acid-CoA ligase activity"/>
    <property type="evidence" value="ECO:0007669"/>
    <property type="project" value="TreeGrafter"/>
</dbReference>
<dbReference type="InterPro" id="IPR000873">
    <property type="entry name" value="AMP-dep_synth/lig_dom"/>
</dbReference>
<feature type="non-terminal residue" evidence="4">
    <location>
        <position position="1"/>
    </location>
</feature>
<comment type="caution">
    <text evidence="4">The sequence shown here is derived from an EMBL/GenBank/DDBJ whole genome shotgun (WGS) entry which is preliminary data.</text>
</comment>
<dbReference type="OrthoDB" id="1700726at2759"/>
<dbReference type="InterPro" id="IPR042099">
    <property type="entry name" value="ANL_N_sf"/>
</dbReference>
<evidence type="ECO:0000313" key="5">
    <source>
        <dbReference type="Proteomes" id="UP000265618"/>
    </source>
</evidence>